<dbReference type="Proteomes" id="UP000033452">
    <property type="component" value="Unassembled WGS sequence"/>
</dbReference>
<keyword evidence="2" id="KW-1185">Reference proteome</keyword>
<dbReference type="PATRIC" id="fig|43658.5.peg.1727"/>
<comment type="caution">
    <text evidence="1">The sequence shown here is derived from an EMBL/GenBank/DDBJ whole genome shotgun (WGS) entry which is preliminary data.</text>
</comment>
<dbReference type="RefSeq" id="WP_046004477.1">
    <property type="nucleotide sequence ID" value="NZ_JXYA01000016.1"/>
</dbReference>
<reference evidence="1 2" key="1">
    <citation type="journal article" date="2015" name="BMC Genomics">
        <title>Genome mining reveals unlocked bioactive potential of marine Gram-negative bacteria.</title>
        <authorList>
            <person name="Machado H."/>
            <person name="Sonnenschein E.C."/>
            <person name="Melchiorsen J."/>
            <person name="Gram L."/>
        </authorList>
    </citation>
    <scope>NUCLEOTIDE SEQUENCE [LARGE SCALE GENOMIC DNA]</scope>
    <source>
        <strain evidence="1 2">S2471</strain>
    </source>
</reference>
<name>A0A0F4QSH4_9GAMM</name>
<sequence length="117" mass="13259">MFSIESSPKAAQQGEMVSNMMEPTYSRLVSHICRKVFSEQSPVMPLVVEQLRKRRVFLQPLFAGVGDGTIRATQLNTALQCEIELVVSKVMSQCDIPRHELVRHTNKTLFELARQAI</sequence>
<evidence type="ECO:0000313" key="2">
    <source>
        <dbReference type="Proteomes" id="UP000033452"/>
    </source>
</evidence>
<organism evidence="1 2">
    <name type="scientific">Pseudoalteromonas rubra</name>
    <dbReference type="NCBI Taxonomy" id="43658"/>
    <lineage>
        <taxon>Bacteria</taxon>
        <taxon>Pseudomonadati</taxon>
        <taxon>Pseudomonadota</taxon>
        <taxon>Gammaproteobacteria</taxon>
        <taxon>Alteromonadales</taxon>
        <taxon>Pseudoalteromonadaceae</taxon>
        <taxon>Pseudoalteromonas</taxon>
    </lineage>
</organism>
<dbReference type="OrthoDB" id="6291745at2"/>
<gene>
    <name evidence="1" type="ORF">TW77_08215</name>
</gene>
<protein>
    <submittedName>
        <fullName evidence="1">Uncharacterized protein</fullName>
    </submittedName>
</protein>
<evidence type="ECO:0000313" key="1">
    <source>
        <dbReference type="EMBL" id="KJZ10200.1"/>
    </source>
</evidence>
<proteinExistence type="predicted"/>
<accession>A0A0F4QSH4</accession>
<dbReference type="AlphaFoldDB" id="A0A0F4QSH4"/>
<dbReference type="EMBL" id="JXYA01000016">
    <property type="protein sequence ID" value="KJZ10200.1"/>
    <property type="molecule type" value="Genomic_DNA"/>
</dbReference>